<dbReference type="PANTHER" id="PTHR19446">
    <property type="entry name" value="REVERSE TRANSCRIPTASES"/>
    <property type="match status" value="1"/>
</dbReference>
<sequence>MTPVHLSNIRGLHSNLESVHHHLETEKPQLLFLTETQIRCPADTAYLSYPGYSLEHRFIPRAGVCVYVRDDICIKRLKHLETSSYSILWVLVDTGQEKILYACVYRSHSGDVETTQLCDHLTLTADEARERYPSAQLVILGDFNAHHRESLYPYQVTDHAGQEVRKLALTLDLTQLVNCATRVPDVDSHTANCLDLFLTTDPDSHSITVSTPLGTSDHCLVKSISVCGEQLPEEAPCGLRRVWRYKAADWDEMRHFFSARFKHISHIGAKLASYPSGSKAFWSLAKAAESNFCRPSLPPLLRTDGSLAHSAKEKADLFASLFAENSRLDVAGKAPPISTRANCIMAEVRIRQKEILKILQTLDVNKASGPDGIPAIVRCTCAPELSPPLTRLYRLSLKTGKVPKSWKLANVQPVPKKGSRADPVNYRPISVTSILCKTMERALNNKLLAHLEGNDLLSDRQYGFRQNRSTGDLLVYATHIWSEAIDKHGEALAVSLDISKAFDRVWHASLISKLPSYGIPPGLCAWISDFLNERSIRVVLDGYSSDQKAIDAGVPQGSVLSATLFLLHINDLLVPGTFGYADDSTVTDRYFSSARASKDVIQSCREDMVSRLNVALQAVSEWGDANLVTFNATKTQACVFSSKRSPLHLAPTFRNVSVEITDFLQLLGVELSSNLNFGQHIESKAKTAAKKLGILSKVRRYFTSEQLLQLYQAQVRSCMEYCCHLWD</sequence>
<dbReference type="InterPro" id="IPR043502">
    <property type="entry name" value="DNA/RNA_pol_sf"/>
</dbReference>
<proteinExistence type="predicted"/>
<dbReference type="SUPFAM" id="SSF56219">
    <property type="entry name" value="DNase I-like"/>
    <property type="match status" value="1"/>
</dbReference>
<dbReference type="GO" id="GO:0071897">
    <property type="term" value="P:DNA biosynthetic process"/>
    <property type="evidence" value="ECO:0007669"/>
    <property type="project" value="UniProtKB-ARBA"/>
</dbReference>
<dbReference type="InterPro" id="IPR005135">
    <property type="entry name" value="Endo/exonuclease/phosphatase"/>
</dbReference>
<dbReference type="Gene3D" id="3.60.10.10">
    <property type="entry name" value="Endonuclease/exonuclease/phosphatase"/>
    <property type="match status" value="1"/>
</dbReference>
<dbReference type="Pfam" id="PF00078">
    <property type="entry name" value="RVT_1"/>
    <property type="match status" value="1"/>
</dbReference>
<dbReference type="Pfam" id="PF14529">
    <property type="entry name" value="Exo_endo_phos_2"/>
    <property type="match status" value="1"/>
</dbReference>
<dbReference type="PROSITE" id="PS50878">
    <property type="entry name" value="RT_POL"/>
    <property type="match status" value="1"/>
</dbReference>
<dbReference type="SUPFAM" id="SSF56672">
    <property type="entry name" value="DNA/RNA polymerases"/>
    <property type="match status" value="1"/>
</dbReference>
<dbReference type="EMBL" id="CAKOGL010000009">
    <property type="protein sequence ID" value="CAH2090623.1"/>
    <property type="molecule type" value="Genomic_DNA"/>
</dbReference>
<evidence type="ECO:0000259" key="1">
    <source>
        <dbReference type="PROSITE" id="PS50878"/>
    </source>
</evidence>
<feature type="domain" description="Reverse transcriptase" evidence="1">
    <location>
        <begin position="395"/>
        <end position="671"/>
    </location>
</feature>
<dbReference type="InterPro" id="IPR036691">
    <property type="entry name" value="Endo/exonu/phosph_ase_sf"/>
</dbReference>
<name>A0AAU9TV50_EUPED</name>
<evidence type="ECO:0000313" key="3">
    <source>
        <dbReference type="Proteomes" id="UP001153954"/>
    </source>
</evidence>
<dbReference type="AlphaFoldDB" id="A0AAU9TV50"/>
<dbReference type="GO" id="GO:0003824">
    <property type="term" value="F:catalytic activity"/>
    <property type="evidence" value="ECO:0007669"/>
    <property type="project" value="InterPro"/>
</dbReference>
<dbReference type="CDD" id="cd01650">
    <property type="entry name" value="RT_nLTR_like"/>
    <property type="match status" value="1"/>
</dbReference>
<protein>
    <recommendedName>
        <fullName evidence="1">Reverse transcriptase domain-containing protein</fullName>
    </recommendedName>
</protein>
<organism evidence="2 3">
    <name type="scientific">Euphydryas editha</name>
    <name type="common">Edith's checkerspot</name>
    <dbReference type="NCBI Taxonomy" id="104508"/>
    <lineage>
        <taxon>Eukaryota</taxon>
        <taxon>Metazoa</taxon>
        <taxon>Ecdysozoa</taxon>
        <taxon>Arthropoda</taxon>
        <taxon>Hexapoda</taxon>
        <taxon>Insecta</taxon>
        <taxon>Pterygota</taxon>
        <taxon>Neoptera</taxon>
        <taxon>Endopterygota</taxon>
        <taxon>Lepidoptera</taxon>
        <taxon>Glossata</taxon>
        <taxon>Ditrysia</taxon>
        <taxon>Papilionoidea</taxon>
        <taxon>Nymphalidae</taxon>
        <taxon>Nymphalinae</taxon>
        <taxon>Euphydryas</taxon>
    </lineage>
</organism>
<keyword evidence="3" id="KW-1185">Reference proteome</keyword>
<dbReference type="InterPro" id="IPR000477">
    <property type="entry name" value="RT_dom"/>
</dbReference>
<reference evidence="2" key="1">
    <citation type="submission" date="2022-03" db="EMBL/GenBank/DDBJ databases">
        <authorList>
            <person name="Tunstrom K."/>
        </authorList>
    </citation>
    <scope>NUCLEOTIDE SEQUENCE</scope>
</reference>
<evidence type="ECO:0000313" key="2">
    <source>
        <dbReference type="EMBL" id="CAH2090623.1"/>
    </source>
</evidence>
<gene>
    <name evidence="2" type="ORF">EEDITHA_LOCUS6559</name>
</gene>
<dbReference type="Proteomes" id="UP001153954">
    <property type="component" value="Unassembled WGS sequence"/>
</dbReference>
<accession>A0AAU9TV50</accession>
<comment type="caution">
    <text evidence="2">The sequence shown here is derived from an EMBL/GenBank/DDBJ whole genome shotgun (WGS) entry which is preliminary data.</text>
</comment>